<evidence type="ECO:0000313" key="10">
    <source>
        <dbReference type="Proteomes" id="UP001369247"/>
    </source>
</evidence>
<accession>A0A9E7RTC7</accession>
<dbReference type="InterPro" id="IPR000620">
    <property type="entry name" value="EamA_dom"/>
</dbReference>
<feature type="transmembrane region" description="Helical" evidence="6">
    <location>
        <begin position="140"/>
        <end position="156"/>
    </location>
</feature>
<feature type="transmembrane region" description="Helical" evidence="6">
    <location>
        <begin position="227"/>
        <end position="247"/>
    </location>
</feature>
<dbReference type="EMBL" id="CP104550">
    <property type="protein sequence ID" value="UXH31142.1"/>
    <property type="molecule type" value="Genomic_DNA"/>
</dbReference>
<keyword evidence="4 6" id="KW-1133">Transmembrane helix</keyword>
<evidence type="ECO:0000313" key="8">
    <source>
        <dbReference type="EMBL" id="MEJ8542822.1"/>
    </source>
</evidence>
<dbReference type="PANTHER" id="PTHR42920">
    <property type="entry name" value="OS03G0707200 PROTEIN-RELATED"/>
    <property type="match status" value="1"/>
</dbReference>
<feature type="transmembrane region" description="Helical" evidence="6">
    <location>
        <begin position="254"/>
        <end position="274"/>
    </location>
</feature>
<evidence type="ECO:0000259" key="7">
    <source>
        <dbReference type="Pfam" id="PF00892"/>
    </source>
</evidence>
<evidence type="ECO:0000313" key="9">
    <source>
        <dbReference type="EMBL" id="UXH31142.1"/>
    </source>
</evidence>
<dbReference type="Proteomes" id="UP001369247">
    <property type="component" value="Unassembled WGS sequence"/>
</dbReference>
<feature type="transmembrane region" description="Helical" evidence="6">
    <location>
        <begin position="109"/>
        <end position="128"/>
    </location>
</feature>
<dbReference type="PANTHER" id="PTHR42920:SF5">
    <property type="entry name" value="EAMA DOMAIN-CONTAINING PROTEIN"/>
    <property type="match status" value="1"/>
</dbReference>
<feature type="domain" description="EamA" evidence="7">
    <location>
        <begin position="4"/>
        <end position="151"/>
    </location>
</feature>
<keyword evidence="2" id="KW-1003">Cell membrane</keyword>
<dbReference type="EMBL" id="JAXUHJ010000008">
    <property type="protein sequence ID" value="MEJ8542822.1"/>
    <property type="molecule type" value="Genomic_DNA"/>
</dbReference>
<dbReference type="InterPro" id="IPR037185">
    <property type="entry name" value="EmrE-like"/>
</dbReference>
<dbReference type="GO" id="GO:0005886">
    <property type="term" value="C:plasma membrane"/>
    <property type="evidence" value="ECO:0007669"/>
    <property type="project" value="UniProtKB-SubCell"/>
</dbReference>
<feature type="transmembrane region" description="Helical" evidence="6">
    <location>
        <begin position="79"/>
        <end position="97"/>
    </location>
</feature>
<feature type="transmembrane region" description="Helical" evidence="6">
    <location>
        <begin position="280"/>
        <end position="298"/>
    </location>
</feature>
<evidence type="ECO:0000256" key="4">
    <source>
        <dbReference type="ARBA" id="ARBA00022989"/>
    </source>
</evidence>
<feature type="domain" description="EamA" evidence="7">
    <location>
        <begin position="164"/>
        <end position="297"/>
    </location>
</feature>
<dbReference type="AlphaFoldDB" id="A0A9E7RTC7"/>
<protein>
    <submittedName>
        <fullName evidence="9">DMT family transporter</fullName>
    </submittedName>
</protein>
<feature type="transmembrane region" description="Helical" evidence="6">
    <location>
        <begin position="194"/>
        <end position="215"/>
    </location>
</feature>
<dbReference type="GeneID" id="58978843"/>
<evidence type="ECO:0000256" key="3">
    <source>
        <dbReference type="ARBA" id="ARBA00022692"/>
    </source>
</evidence>
<feature type="transmembrane region" description="Helical" evidence="6">
    <location>
        <begin position="162"/>
        <end position="182"/>
    </location>
</feature>
<feature type="transmembrane region" description="Helical" evidence="6">
    <location>
        <begin position="34"/>
        <end position="51"/>
    </location>
</feature>
<feature type="transmembrane region" description="Helical" evidence="6">
    <location>
        <begin position="7"/>
        <end position="28"/>
    </location>
</feature>
<reference evidence="9" key="1">
    <citation type="submission" date="2022-09" db="EMBL/GenBank/DDBJ databases">
        <title>Characterization of three MwoI isoschizomers from sequenced genome and metagenomes.</title>
        <authorList>
            <person name="Fomenkov A."/>
            <person name="Xu S.Y."/>
            <person name="Roberts R.J."/>
        </authorList>
    </citation>
    <scope>NUCLEOTIDE SEQUENCE</scope>
    <source>
        <strain evidence="9">DSM 2970</strain>
    </source>
</reference>
<dbReference type="Pfam" id="PF00892">
    <property type="entry name" value="EamA"/>
    <property type="match status" value="2"/>
</dbReference>
<evidence type="ECO:0000256" key="2">
    <source>
        <dbReference type="ARBA" id="ARBA00022475"/>
    </source>
</evidence>
<evidence type="ECO:0000256" key="1">
    <source>
        <dbReference type="ARBA" id="ARBA00004651"/>
    </source>
</evidence>
<name>A0A9E7RTC7_METWO</name>
<dbReference type="RefSeq" id="WP_191216052.1">
    <property type="nucleotide sequence ID" value="NZ_CP104550.1"/>
</dbReference>
<proteinExistence type="predicted"/>
<dbReference type="InterPro" id="IPR051258">
    <property type="entry name" value="Diverse_Substrate_Transporter"/>
</dbReference>
<dbReference type="Proteomes" id="UP001065373">
    <property type="component" value="Chromosome"/>
</dbReference>
<evidence type="ECO:0000256" key="5">
    <source>
        <dbReference type="ARBA" id="ARBA00023136"/>
    </source>
</evidence>
<dbReference type="SUPFAM" id="SSF103481">
    <property type="entry name" value="Multidrug resistance efflux transporter EmrE"/>
    <property type="match status" value="2"/>
</dbReference>
<evidence type="ECO:0000256" key="6">
    <source>
        <dbReference type="SAM" id="Phobius"/>
    </source>
</evidence>
<gene>
    <name evidence="9" type="ORF">N5910_06240</name>
    <name evidence="8" type="ORF">U2150_04890</name>
</gene>
<organism evidence="9">
    <name type="scientific">Methanothermobacter wolfeii</name>
    <name type="common">Methanobacterium wolfei</name>
    <dbReference type="NCBI Taxonomy" id="145261"/>
    <lineage>
        <taxon>Archaea</taxon>
        <taxon>Methanobacteriati</taxon>
        <taxon>Methanobacteriota</taxon>
        <taxon>Methanomada group</taxon>
        <taxon>Methanobacteria</taxon>
        <taxon>Methanobacteriales</taxon>
        <taxon>Methanobacteriaceae</taxon>
        <taxon>Methanothermobacter</taxon>
    </lineage>
</organism>
<keyword evidence="3 6" id="KW-0812">Transmembrane</keyword>
<comment type="subcellular location">
    <subcellularLocation>
        <location evidence="1">Cell membrane</location>
        <topology evidence="1">Multi-pass membrane protein</topology>
    </subcellularLocation>
</comment>
<sequence>MKRLWGYLSIITATIFFGISATLDKIMLSEMHPVTIGAYTYIIAGLFLFSVRQSPLGERIISILNSETLSESDITRRDYAVLFITSLLGTVIAPIIFLNGLNDTTAVNASLLLNVEVLFIIILGYIIFREVLRSKDITGILLIITGAVLLVTDGHIPHVDMILMGDILVIGAAFFWSLDTVLSKFLSKKRDLVLVSGIKSLFGGVILLLLIPLLGFNPGMPLHMVPYALAVAVFSIGCSFILIYTAIRELGASMVGALFPLSSLFGAIFAAIILQEPLTVLDGISGAVMLAGVFILYWNGR</sequence>
<reference evidence="8 10" key="2">
    <citation type="submission" date="2023-12" db="EMBL/GenBank/DDBJ databases">
        <title>Phenotypic and Genomic Characterization of Methanothermobacter wolfeii Strain BSEL, a CO2-Capturing Archaeon with Minimal Nutrient Requirements.</title>
        <authorList>
            <person name="Ale Enriquez F."/>
            <person name="Ahring B.K."/>
        </authorList>
    </citation>
    <scope>NUCLEOTIDE SEQUENCE [LARGE SCALE GENOMIC DNA]</scope>
    <source>
        <strain evidence="8 10">BSEL-1</strain>
    </source>
</reference>
<keyword evidence="10" id="KW-1185">Reference proteome</keyword>
<keyword evidence="5 6" id="KW-0472">Membrane</keyword>